<reference evidence="2 3" key="1">
    <citation type="submission" date="2019-02" db="EMBL/GenBank/DDBJ databases">
        <title>Deep-cultivation of Planctomycetes and their phenomic and genomic characterization uncovers novel biology.</title>
        <authorList>
            <person name="Wiegand S."/>
            <person name="Jogler M."/>
            <person name="Boedeker C."/>
            <person name="Pinto D."/>
            <person name="Vollmers J."/>
            <person name="Rivas-Marin E."/>
            <person name="Kohn T."/>
            <person name="Peeters S.H."/>
            <person name="Heuer A."/>
            <person name="Rast P."/>
            <person name="Oberbeckmann S."/>
            <person name="Bunk B."/>
            <person name="Jeske O."/>
            <person name="Meyerdierks A."/>
            <person name="Storesund J.E."/>
            <person name="Kallscheuer N."/>
            <person name="Luecker S."/>
            <person name="Lage O.M."/>
            <person name="Pohl T."/>
            <person name="Merkel B.J."/>
            <person name="Hornburger P."/>
            <person name="Mueller R.-W."/>
            <person name="Bruemmer F."/>
            <person name="Labrenz M."/>
            <person name="Spormann A.M."/>
            <person name="Op Den Camp H."/>
            <person name="Overmann J."/>
            <person name="Amann R."/>
            <person name="Jetten M.S.M."/>
            <person name="Mascher T."/>
            <person name="Medema M.H."/>
            <person name="Devos D.P."/>
            <person name="Kaster A.-K."/>
            <person name="Ovreas L."/>
            <person name="Rohde M."/>
            <person name="Galperin M.Y."/>
            <person name="Jogler C."/>
        </authorList>
    </citation>
    <scope>NUCLEOTIDE SEQUENCE [LARGE SCALE GENOMIC DNA]</scope>
    <source>
        <strain evidence="2 3">Q31b</strain>
    </source>
</reference>
<dbReference type="RefSeq" id="WP_146602329.1">
    <property type="nucleotide sequence ID" value="NZ_SJPY01000009.1"/>
</dbReference>
<evidence type="ECO:0000256" key="1">
    <source>
        <dbReference type="SAM" id="SignalP"/>
    </source>
</evidence>
<organism evidence="2 3">
    <name type="scientific">Novipirellula aureliae</name>
    <dbReference type="NCBI Taxonomy" id="2527966"/>
    <lineage>
        <taxon>Bacteria</taxon>
        <taxon>Pseudomonadati</taxon>
        <taxon>Planctomycetota</taxon>
        <taxon>Planctomycetia</taxon>
        <taxon>Pirellulales</taxon>
        <taxon>Pirellulaceae</taxon>
        <taxon>Novipirellula</taxon>
    </lineage>
</organism>
<evidence type="ECO:0000313" key="3">
    <source>
        <dbReference type="Proteomes" id="UP000315471"/>
    </source>
</evidence>
<comment type="caution">
    <text evidence="2">The sequence shown here is derived from an EMBL/GenBank/DDBJ whole genome shotgun (WGS) entry which is preliminary data.</text>
</comment>
<name>A0A5C6DGL5_9BACT</name>
<evidence type="ECO:0008006" key="4">
    <source>
        <dbReference type="Google" id="ProtNLM"/>
    </source>
</evidence>
<keyword evidence="3" id="KW-1185">Reference proteome</keyword>
<dbReference type="Gene3D" id="2.60.120.200">
    <property type="match status" value="1"/>
</dbReference>
<protein>
    <recommendedName>
        <fullName evidence="4">Polysaccharide lyase</fullName>
    </recommendedName>
</protein>
<evidence type="ECO:0000313" key="2">
    <source>
        <dbReference type="EMBL" id="TWU35818.1"/>
    </source>
</evidence>
<dbReference type="InterPro" id="IPR025975">
    <property type="entry name" value="Polysacc_lyase"/>
</dbReference>
<dbReference type="Proteomes" id="UP000315471">
    <property type="component" value="Unassembled WGS sequence"/>
</dbReference>
<keyword evidence="1" id="KW-0732">Signal</keyword>
<accession>A0A5C6DGL5</accession>
<feature type="signal peptide" evidence="1">
    <location>
        <begin position="1"/>
        <end position="23"/>
    </location>
</feature>
<feature type="chain" id="PRO_5022710229" description="Polysaccharide lyase" evidence="1">
    <location>
        <begin position="24"/>
        <end position="297"/>
    </location>
</feature>
<sequence precursor="true">MRAIVGLCVAVLLSCTWVSRSIAEQTSTWITQLPEETKASIIWYADHETGDLSQWDPPNCKYPGAGIFNTGGEEAIAEATDRVAHSGLFSVQATIRGAIRAQHGKRAVRLMRWTDRPWDQGGSHLPKSAYYSTWMFLPKPYNSKKYDPWDPGDGGWWNVFQFKAEDENDVSQPTWVLNIGHDDRNGQLSVGLYSPINSPRSILQTNPKSLPIGHWFHVEVFFLVDSKNDGEITVWQDGVKILHADQVKTAICSKNEHAVWGIGNYTDHITGGKTEGSCSIYFDDAAISTQRVSQTIH</sequence>
<gene>
    <name evidence="2" type="ORF">Q31b_52530</name>
</gene>
<dbReference type="AlphaFoldDB" id="A0A5C6DGL5"/>
<dbReference type="PROSITE" id="PS51257">
    <property type="entry name" value="PROKAR_LIPOPROTEIN"/>
    <property type="match status" value="1"/>
</dbReference>
<dbReference type="OrthoDB" id="836757at2"/>
<dbReference type="EMBL" id="SJPY01000009">
    <property type="protein sequence ID" value="TWU35818.1"/>
    <property type="molecule type" value="Genomic_DNA"/>
</dbReference>
<dbReference type="Pfam" id="PF14099">
    <property type="entry name" value="Polysacc_lyase"/>
    <property type="match status" value="1"/>
</dbReference>
<proteinExistence type="predicted"/>